<evidence type="ECO:0000313" key="2">
    <source>
        <dbReference type="EMBL" id="GFQ90154.1"/>
    </source>
</evidence>
<keyword evidence="3" id="KW-1185">Reference proteome</keyword>
<feature type="compositionally biased region" description="Polar residues" evidence="1">
    <location>
        <begin position="19"/>
        <end position="32"/>
    </location>
</feature>
<accession>A0A8X6KYN6</accession>
<protein>
    <submittedName>
        <fullName evidence="2">Uncharacterized protein</fullName>
    </submittedName>
</protein>
<gene>
    <name evidence="2" type="ORF">TNCT_323081</name>
</gene>
<name>A0A8X6KYN6_TRICU</name>
<dbReference type="EMBL" id="BMAO01033522">
    <property type="protein sequence ID" value="GFQ90154.1"/>
    <property type="molecule type" value="Genomic_DNA"/>
</dbReference>
<sequence length="73" mass="7913">MWWYSAVGLQSSPVLVKTQGCSGKRSQSPCSTTEEERKLPSLPKSVDFDCGDPMHSSSCRRISMNGTVFAGGK</sequence>
<feature type="region of interest" description="Disordered" evidence="1">
    <location>
        <begin position="19"/>
        <end position="45"/>
    </location>
</feature>
<proteinExistence type="predicted"/>
<evidence type="ECO:0000256" key="1">
    <source>
        <dbReference type="SAM" id="MobiDB-lite"/>
    </source>
</evidence>
<evidence type="ECO:0000313" key="3">
    <source>
        <dbReference type="Proteomes" id="UP000887116"/>
    </source>
</evidence>
<organism evidence="2 3">
    <name type="scientific">Trichonephila clavata</name>
    <name type="common">Joro spider</name>
    <name type="synonym">Nephila clavata</name>
    <dbReference type="NCBI Taxonomy" id="2740835"/>
    <lineage>
        <taxon>Eukaryota</taxon>
        <taxon>Metazoa</taxon>
        <taxon>Ecdysozoa</taxon>
        <taxon>Arthropoda</taxon>
        <taxon>Chelicerata</taxon>
        <taxon>Arachnida</taxon>
        <taxon>Araneae</taxon>
        <taxon>Araneomorphae</taxon>
        <taxon>Entelegynae</taxon>
        <taxon>Araneoidea</taxon>
        <taxon>Nephilidae</taxon>
        <taxon>Trichonephila</taxon>
    </lineage>
</organism>
<reference evidence="2" key="1">
    <citation type="submission" date="2020-07" db="EMBL/GenBank/DDBJ databases">
        <title>Multicomponent nature underlies the extraordinary mechanical properties of spider dragline silk.</title>
        <authorList>
            <person name="Kono N."/>
            <person name="Nakamura H."/>
            <person name="Mori M."/>
            <person name="Yoshida Y."/>
            <person name="Ohtoshi R."/>
            <person name="Malay A.D."/>
            <person name="Moran D.A.P."/>
            <person name="Tomita M."/>
            <person name="Numata K."/>
            <person name="Arakawa K."/>
        </authorList>
    </citation>
    <scope>NUCLEOTIDE SEQUENCE</scope>
</reference>
<dbReference type="Proteomes" id="UP000887116">
    <property type="component" value="Unassembled WGS sequence"/>
</dbReference>
<dbReference type="AlphaFoldDB" id="A0A8X6KYN6"/>
<comment type="caution">
    <text evidence="2">The sequence shown here is derived from an EMBL/GenBank/DDBJ whole genome shotgun (WGS) entry which is preliminary data.</text>
</comment>